<dbReference type="Proteomes" id="UP000323597">
    <property type="component" value="Chromosome A01"/>
</dbReference>
<organism evidence="1 2">
    <name type="scientific">Gossypium mustelinum</name>
    <name type="common">Cotton</name>
    <name type="synonym">Gossypium caicoense</name>
    <dbReference type="NCBI Taxonomy" id="34275"/>
    <lineage>
        <taxon>Eukaryota</taxon>
        <taxon>Viridiplantae</taxon>
        <taxon>Streptophyta</taxon>
        <taxon>Embryophyta</taxon>
        <taxon>Tracheophyta</taxon>
        <taxon>Spermatophyta</taxon>
        <taxon>Magnoliopsida</taxon>
        <taxon>eudicotyledons</taxon>
        <taxon>Gunneridae</taxon>
        <taxon>Pentapetalae</taxon>
        <taxon>rosids</taxon>
        <taxon>malvids</taxon>
        <taxon>Malvales</taxon>
        <taxon>Malvaceae</taxon>
        <taxon>Malvoideae</taxon>
        <taxon>Gossypium</taxon>
    </lineage>
</organism>
<proteinExistence type="predicted"/>
<accession>A0A5D3AJ79</accession>
<dbReference type="EMBL" id="CM017636">
    <property type="protein sequence ID" value="TYJ49953.1"/>
    <property type="molecule type" value="Genomic_DNA"/>
</dbReference>
<sequence>MKKILPKISFILSLQMRSKLLLLSQQYNFSISDLEIWCNKRKFIKKYTL</sequence>
<evidence type="ECO:0000313" key="2">
    <source>
        <dbReference type="Proteomes" id="UP000323597"/>
    </source>
</evidence>
<dbReference type="AlphaFoldDB" id="A0A5D3AJ79"/>
<keyword evidence="2" id="KW-1185">Reference proteome</keyword>
<reference evidence="1 2" key="1">
    <citation type="submission" date="2019-07" db="EMBL/GenBank/DDBJ databases">
        <title>WGS assembly of Gossypium mustelinum.</title>
        <authorList>
            <person name="Chen Z.J."/>
            <person name="Sreedasyam A."/>
            <person name="Ando A."/>
            <person name="Song Q."/>
            <person name="De L."/>
            <person name="Hulse-Kemp A."/>
            <person name="Ding M."/>
            <person name="Ye W."/>
            <person name="Kirkbride R."/>
            <person name="Jenkins J."/>
            <person name="Plott C."/>
            <person name="Lovell J."/>
            <person name="Lin Y.-M."/>
            <person name="Vaughn R."/>
            <person name="Liu B."/>
            <person name="Li W."/>
            <person name="Simpson S."/>
            <person name="Scheffler B."/>
            <person name="Saski C."/>
            <person name="Grover C."/>
            <person name="Hu G."/>
            <person name="Conover J."/>
            <person name="Carlson J."/>
            <person name="Shu S."/>
            <person name="Boston L."/>
            <person name="Williams M."/>
            <person name="Peterson D."/>
            <person name="Mcgee K."/>
            <person name="Jones D."/>
            <person name="Wendel J."/>
            <person name="Stelly D."/>
            <person name="Grimwood J."/>
            <person name="Schmutz J."/>
        </authorList>
    </citation>
    <scope>NUCLEOTIDE SEQUENCE [LARGE SCALE GENOMIC DNA]</scope>
    <source>
        <strain evidence="1">1408120.09</strain>
    </source>
</reference>
<evidence type="ECO:0000313" key="1">
    <source>
        <dbReference type="EMBL" id="TYJ49953.1"/>
    </source>
</evidence>
<name>A0A5D3AJ79_GOSMU</name>
<gene>
    <name evidence="1" type="ORF">E1A91_A01G170400v1</name>
</gene>
<protein>
    <submittedName>
        <fullName evidence="1">Uncharacterized protein</fullName>
    </submittedName>
</protein>